<evidence type="ECO:0000256" key="5">
    <source>
        <dbReference type="ARBA" id="ARBA00022741"/>
    </source>
</evidence>
<keyword evidence="3" id="KW-0963">Cytoplasm</keyword>
<evidence type="ECO:0000256" key="3">
    <source>
        <dbReference type="ARBA" id="ARBA00022490"/>
    </source>
</evidence>
<evidence type="ECO:0000256" key="8">
    <source>
        <dbReference type="ARBA" id="ARBA00022975"/>
    </source>
</evidence>
<evidence type="ECO:0000256" key="7">
    <source>
        <dbReference type="ARBA" id="ARBA00022840"/>
    </source>
</evidence>
<dbReference type="GO" id="GO:0005524">
    <property type="term" value="F:ATP binding"/>
    <property type="evidence" value="ECO:0007669"/>
    <property type="project" value="UniProtKB-KW"/>
</dbReference>
<evidence type="ECO:0000313" key="13">
    <source>
        <dbReference type="Proteomes" id="UP000215335"/>
    </source>
</evidence>
<dbReference type="Pfam" id="PF00406">
    <property type="entry name" value="ADK"/>
    <property type="match status" value="1"/>
</dbReference>
<evidence type="ECO:0000256" key="6">
    <source>
        <dbReference type="ARBA" id="ARBA00022777"/>
    </source>
</evidence>
<protein>
    <recommendedName>
        <fullName evidence="2">adenylate kinase</fullName>
        <ecNumber evidence="2">2.7.4.3</ecNumber>
    </recommendedName>
</protein>
<dbReference type="AlphaFoldDB" id="A0A232F1D2"/>
<dbReference type="InterPro" id="IPR033690">
    <property type="entry name" value="Adenylat_kinase_CS"/>
</dbReference>
<dbReference type="EC" id="2.7.4.3" evidence="2"/>
<keyword evidence="4 11" id="KW-0808">Transferase</keyword>
<dbReference type="GO" id="GO:0005737">
    <property type="term" value="C:cytoplasm"/>
    <property type="evidence" value="ECO:0007669"/>
    <property type="project" value="UniProtKB-SubCell"/>
</dbReference>
<comment type="caution">
    <text evidence="12">The sequence shown here is derived from an EMBL/GenBank/DDBJ whole genome shotgun (WGS) entry which is preliminary data.</text>
</comment>
<keyword evidence="7" id="KW-0067">ATP-binding</keyword>
<keyword evidence="8" id="KW-0665">Pyrimidine biosynthesis</keyword>
<comment type="similarity">
    <text evidence="11">Belongs to the adenylate kinase family.</text>
</comment>
<dbReference type="PROSITE" id="PS00113">
    <property type="entry name" value="ADENYLATE_KINASE"/>
    <property type="match status" value="1"/>
</dbReference>
<dbReference type="HAMAP" id="MF_03172">
    <property type="entry name" value="Adenylate_kinase_UMP_CMP_kin"/>
    <property type="match status" value="1"/>
</dbReference>
<comment type="subcellular location">
    <subcellularLocation>
        <location evidence="1">Cytoplasm</location>
    </subcellularLocation>
</comment>
<dbReference type="EMBL" id="NNAY01001370">
    <property type="protein sequence ID" value="OXU24208.1"/>
    <property type="molecule type" value="Genomic_DNA"/>
</dbReference>
<evidence type="ECO:0000256" key="2">
    <source>
        <dbReference type="ARBA" id="ARBA00012955"/>
    </source>
</evidence>
<name>A0A232F1D2_9HYME</name>
<dbReference type="FunFam" id="3.40.50.300:FF:000315">
    <property type="entry name" value="Adenylate kinase 1"/>
    <property type="match status" value="1"/>
</dbReference>
<gene>
    <name evidence="12" type="ORF">TSAR_016547</name>
</gene>
<dbReference type="CDD" id="cd01428">
    <property type="entry name" value="ADK"/>
    <property type="match status" value="1"/>
</dbReference>
<keyword evidence="9" id="KW-0539">Nucleus</keyword>
<proteinExistence type="inferred from homology"/>
<dbReference type="PRINTS" id="PR00094">
    <property type="entry name" value="ADENYLTKNASE"/>
</dbReference>
<dbReference type="GO" id="GO:0004017">
    <property type="term" value="F:AMP kinase activity"/>
    <property type="evidence" value="ECO:0007669"/>
    <property type="project" value="UniProtKB-EC"/>
</dbReference>
<dbReference type="SUPFAM" id="SSF52540">
    <property type="entry name" value="P-loop containing nucleoside triphosphate hydrolases"/>
    <property type="match status" value="1"/>
</dbReference>
<dbReference type="PANTHER" id="PTHR23359">
    <property type="entry name" value="NUCLEOTIDE KINASE"/>
    <property type="match status" value="1"/>
</dbReference>
<keyword evidence="5" id="KW-0547">Nucleotide-binding</keyword>
<dbReference type="InterPro" id="IPR027417">
    <property type="entry name" value="P-loop_NTPase"/>
</dbReference>
<comment type="catalytic activity">
    <reaction evidence="10">
        <text>UMP + ATP = UDP + ADP</text>
        <dbReference type="Rhea" id="RHEA:24400"/>
        <dbReference type="ChEBI" id="CHEBI:30616"/>
        <dbReference type="ChEBI" id="CHEBI:57865"/>
        <dbReference type="ChEBI" id="CHEBI:58223"/>
        <dbReference type="ChEBI" id="CHEBI:456216"/>
        <dbReference type="EC" id="2.7.4.14"/>
    </reaction>
</comment>
<dbReference type="InterPro" id="IPR006266">
    <property type="entry name" value="UMP_CMP_kinase"/>
</dbReference>
<organism evidence="12 13">
    <name type="scientific">Trichomalopsis sarcophagae</name>
    <dbReference type="NCBI Taxonomy" id="543379"/>
    <lineage>
        <taxon>Eukaryota</taxon>
        <taxon>Metazoa</taxon>
        <taxon>Ecdysozoa</taxon>
        <taxon>Arthropoda</taxon>
        <taxon>Hexapoda</taxon>
        <taxon>Insecta</taxon>
        <taxon>Pterygota</taxon>
        <taxon>Neoptera</taxon>
        <taxon>Endopterygota</taxon>
        <taxon>Hymenoptera</taxon>
        <taxon>Apocrita</taxon>
        <taxon>Proctotrupomorpha</taxon>
        <taxon>Chalcidoidea</taxon>
        <taxon>Pteromalidae</taxon>
        <taxon>Pteromalinae</taxon>
        <taxon>Trichomalopsis</taxon>
    </lineage>
</organism>
<evidence type="ECO:0000256" key="9">
    <source>
        <dbReference type="ARBA" id="ARBA00023242"/>
    </source>
</evidence>
<dbReference type="STRING" id="543379.A0A232F1D2"/>
<dbReference type="OrthoDB" id="442176at2759"/>
<evidence type="ECO:0000256" key="11">
    <source>
        <dbReference type="RuleBase" id="RU003330"/>
    </source>
</evidence>
<dbReference type="GO" id="GO:0006221">
    <property type="term" value="P:pyrimidine nucleotide biosynthetic process"/>
    <property type="evidence" value="ECO:0007669"/>
    <property type="project" value="UniProtKB-KW"/>
</dbReference>
<keyword evidence="13" id="KW-1185">Reference proteome</keyword>
<reference evidence="12 13" key="1">
    <citation type="journal article" date="2017" name="Curr. Biol.">
        <title>The Evolution of Venom by Co-option of Single-Copy Genes.</title>
        <authorList>
            <person name="Martinson E.O."/>
            <person name="Mrinalini"/>
            <person name="Kelkar Y.D."/>
            <person name="Chang C.H."/>
            <person name="Werren J.H."/>
        </authorList>
    </citation>
    <scope>NUCLEOTIDE SEQUENCE [LARGE SCALE GENOMIC DNA]</scope>
    <source>
        <strain evidence="12 13">Alberta</strain>
        <tissue evidence="12">Whole body</tissue>
    </source>
</reference>
<evidence type="ECO:0000256" key="1">
    <source>
        <dbReference type="ARBA" id="ARBA00004496"/>
    </source>
</evidence>
<feature type="non-terminal residue" evidence="12">
    <location>
        <position position="1"/>
    </location>
</feature>
<dbReference type="Proteomes" id="UP000215335">
    <property type="component" value="Unassembled WGS sequence"/>
</dbReference>
<dbReference type="HAMAP" id="MF_00235">
    <property type="entry name" value="Adenylate_kinase_Adk"/>
    <property type="match status" value="1"/>
</dbReference>
<dbReference type="InterPro" id="IPR000850">
    <property type="entry name" value="Adenylat/UMP-CMP_kin"/>
</dbReference>
<keyword evidence="6 11" id="KW-0418">Kinase</keyword>
<accession>A0A232F1D2</accession>
<sequence>VVRSSAGLFMLKGLSAFAMSTLKKPQVLFVLGGPGAGKGTVCQNIVKKYGYVHLSAGDLLREERAKPGSQYGDLIESHIKNGTIVPVEITCSLLDRAMQNSQTSHNKFLVDGFPRNADNLRGWTKEMSEKVEVNGVLFFECSEKTCTQRCLNRGAKGSGRSDDNAESLKKRHETYVNDTMPIVEHYKKEGLVYSFNGEKTPKAVFADVEETLKKIDNLKKGRKVIIETIYRLLDEYNNNALILCGH</sequence>
<evidence type="ECO:0000256" key="4">
    <source>
        <dbReference type="ARBA" id="ARBA00022679"/>
    </source>
</evidence>
<dbReference type="GO" id="GO:0006207">
    <property type="term" value="P:'de novo' pyrimidine nucleobase biosynthetic process"/>
    <property type="evidence" value="ECO:0007669"/>
    <property type="project" value="InterPro"/>
</dbReference>
<evidence type="ECO:0000313" key="12">
    <source>
        <dbReference type="EMBL" id="OXU24208.1"/>
    </source>
</evidence>
<dbReference type="Gene3D" id="3.40.50.300">
    <property type="entry name" value="P-loop containing nucleotide triphosphate hydrolases"/>
    <property type="match status" value="1"/>
</dbReference>
<dbReference type="NCBIfam" id="TIGR01359">
    <property type="entry name" value="UMP_CMP_kin_fam"/>
    <property type="match status" value="1"/>
</dbReference>
<evidence type="ECO:0000256" key="10">
    <source>
        <dbReference type="ARBA" id="ARBA00048116"/>
    </source>
</evidence>